<dbReference type="AlphaFoldDB" id="A0A6G4UD87"/>
<dbReference type="InterPro" id="IPR018656">
    <property type="entry name" value="DUF2087"/>
</dbReference>
<gene>
    <name evidence="2" type="ORF">G5C51_38065</name>
</gene>
<protein>
    <submittedName>
        <fullName evidence="2">DUF2087 domain-containing protein</fullName>
    </submittedName>
</protein>
<dbReference type="RefSeq" id="WP_165244827.1">
    <property type="nucleotide sequence ID" value="NZ_JAAKZV010000326.1"/>
</dbReference>
<dbReference type="EMBL" id="JAAKZV010000326">
    <property type="protein sequence ID" value="NGN69680.1"/>
    <property type="molecule type" value="Genomic_DNA"/>
</dbReference>
<comment type="caution">
    <text evidence="2">The sequence shown here is derived from an EMBL/GenBank/DDBJ whole genome shotgun (WGS) entry which is preliminary data.</text>
</comment>
<keyword evidence="3" id="KW-1185">Reference proteome</keyword>
<evidence type="ECO:0000313" key="2">
    <source>
        <dbReference type="EMBL" id="NGN69680.1"/>
    </source>
</evidence>
<dbReference type="Pfam" id="PF09860">
    <property type="entry name" value="DUF2087"/>
    <property type="match status" value="1"/>
</dbReference>
<name>A0A6G4UD87_9ACTN</name>
<sequence length="99" mass="11078">MTDTHAPVPDLIRGFLRDGRLLRLPAKYGKQLLVLDYLATNAFEPGRIYDEAAVNDILRGWCEGGATDHVAVRRALVDSAQLVRDPVQGWYWRADGLEA</sequence>
<proteinExistence type="predicted"/>
<evidence type="ECO:0000313" key="3">
    <source>
        <dbReference type="Proteomes" id="UP000481583"/>
    </source>
</evidence>
<evidence type="ECO:0000259" key="1">
    <source>
        <dbReference type="Pfam" id="PF09860"/>
    </source>
</evidence>
<reference evidence="2 3" key="1">
    <citation type="submission" date="2020-02" db="EMBL/GenBank/DDBJ databases">
        <title>Whole-genome analyses of novel actinobacteria.</title>
        <authorList>
            <person name="Sahin N."/>
        </authorList>
    </citation>
    <scope>NUCLEOTIDE SEQUENCE [LARGE SCALE GENOMIC DNA]</scope>
    <source>
        <strain evidence="2 3">A7024</strain>
    </source>
</reference>
<organism evidence="2 3">
    <name type="scientific">Streptomyces coryli</name>
    <dbReference type="NCBI Taxonomy" id="1128680"/>
    <lineage>
        <taxon>Bacteria</taxon>
        <taxon>Bacillati</taxon>
        <taxon>Actinomycetota</taxon>
        <taxon>Actinomycetes</taxon>
        <taxon>Kitasatosporales</taxon>
        <taxon>Streptomycetaceae</taxon>
        <taxon>Streptomyces</taxon>
    </lineage>
</organism>
<accession>A0A6G4UD87</accession>
<feature type="domain" description="DUF2087" evidence="1">
    <location>
        <begin position="20"/>
        <end position="93"/>
    </location>
</feature>
<dbReference type="Proteomes" id="UP000481583">
    <property type="component" value="Unassembled WGS sequence"/>
</dbReference>